<organism evidence="7">
    <name type="scientific">Gordonia sp. MP11Mi</name>
    <dbReference type="NCBI Taxonomy" id="3022769"/>
    <lineage>
        <taxon>Bacteria</taxon>
        <taxon>Bacillati</taxon>
        <taxon>Actinomycetota</taxon>
        <taxon>Actinomycetes</taxon>
        <taxon>Mycobacteriales</taxon>
        <taxon>Gordoniaceae</taxon>
        <taxon>Gordonia</taxon>
    </lineage>
</organism>
<dbReference type="Gene3D" id="3.40.50.300">
    <property type="entry name" value="P-loop containing nucleotide triphosphate hydrolases"/>
    <property type="match status" value="1"/>
</dbReference>
<dbReference type="CDD" id="cd03112">
    <property type="entry name" value="CobW-like"/>
    <property type="match status" value="1"/>
</dbReference>
<dbReference type="SUPFAM" id="SSF90002">
    <property type="entry name" value="Hypothetical protein YjiA, C-terminal domain"/>
    <property type="match status" value="1"/>
</dbReference>
<evidence type="ECO:0000256" key="4">
    <source>
        <dbReference type="ARBA" id="ARBA00034320"/>
    </source>
</evidence>
<dbReference type="GO" id="GO:0016787">
    <property type="term" value="F:hydrolase activity"/>
    <property type="evidence" value="ECO:0007669"/>
    <property type="project" value="UniProtKB-KW"/>
</dbReference>
<comment type="similarity">
    <text evidence="4">Belongs to the SIMIBI class G3E GTPase family. ZNG1 subfamily.</text>
</comment>
<evidence type="ECO:0000313" key="7">
    <source>
        <dbReference type="EMBL" id="WOC13285.1"/>
    </source>
</evidence>
<dbReference type="PANTHER" id="PTHR13748">
    <property type="entry name" value="COBW-RELATED"/>
    <property type="match status" value="1"/>
</dbReference>
<dbReference type="SMART" id="SM00833">
    <property type="entry name" value="CobW_C"/>
    <property type="match status" value="1"/>
</dbReference>
<dbReference type="PANTHER" id="PTHR13748:SF62">
    <property type="entry name" value="COBW DOMAIN-CONTAINING PROTEIN"/>
    <property type="match status" value="1"/>
</dbReference>
<keyword evidence="1" id="KW-0547">Nucleotide-binding</keyword>
<evidence type="ECO:0000256" key="1">
    <source>
        <dbReference type="ARBA" id="ARBA00022741"/>
    </source>
</evidence>
<gene>
    <name evidence="7" type="primary">yciC</name>
    <name evidence="7" type="ORF">MP11Mi_23860</name>
</gene>
<dbReference type="Gene3D" id="3.30.1220.10">
    <property type="entry name" value="CobW-like, C-terminal domain"/>
    <property type="match status" value="1"/>
</dbReference>
<dbReference type="GO" id="GO:0005737">
    <property type="term" value="C:cytoplasm"/>
    <property type="evidence" value="ECO:0007669"/>
    <property type="project" value="TreeGrafter"/>
</dbReference>
<comment type="catalytic activity">
    <reaction evidence="5">
        <text>GTP + H2O = GDP + phosphate + H(+)</text>
        <dbReference type="Rhea" id="RHEA:19669"/>
        <dbReference type="ChEBI" id="CHEBI:15377"/>
        <dbReference type="ChEBI" id="CHEBI:15378"/>
        <dbReference type="ChEBI" id="CHEBI:37565"/>
        <dbReference type="ChEBI" id="CHEBI:43474"/>
        <dbReference type="ChEBI" id="CHEBI:58189"/>
    </reaction>
    <physiologicalReaction direction="left-to-right" evidence="5">
        <dbReference type="Rhea" id="RHEA:19670"/>
    </physiologicalReaction>
</comment>
<evidence type="ECO:0000256" key="5">
    <source>
        <dbReference type="ARBA" id="ARBA00049117"/>
    </source>
</evidence>
<keyword evidence="2" id="KW-0378">Hydrolase</keyword>
<dbReference type="SUPFAM" id="SSF52540">
    <property type="entry name" value="P-loop containing nucleoside triphosphate hydrolases"/>
    <property type="match status" value="1"/>
</dbReference>
<dbReference type="InterPro" id="IPR036627">
    <property type="entry name" value="CobW-likC_sf"/>
</dbReference>
<sequence length="352" mass="36624">MRERHIPVVVLAGFLGAGKTTLLNHVLANADGRRIGVLVNDFGSINVDALLVSGVAGGTVTLENGCMCCTTDADGLGEAIGALSAPSAGLDAIVIEASGIAEPSALIRLVLAACGATASYGGLIYVVDSPALARTVDEHPAVRDHIGVADLVVCNKADLVDATVLAEVCDLVAELNPTASTVVASDAAVDPAMLFDEAPERAADVGARQLTFDELFADQPVDHDHSGHLHASFQSASLATADAVDPRRLARFLERPPVGAYRIKGEVYIDLPGHRDHAYVIQAVGGIVRVTTQAWADRPARTSLVVIGAGLNVAAADRALAALVGRPDPADEHGILHITRYIVDRSEPSEQR</sequence>
<evidence type="ECO:0000256" key="3">
    <source>
        <dbReference type="ARBA" id="ARBA00023186"/>
    </source>
</evidence>
<dbReference type="Pfam" id="PF07683">
    <property type="entry name" value="CobW_C"/>
    <property type="match status" value="1"/>
</dbReference>
<dbReference type="RefSeq" id="WP_420039117.1">
    <property type="nucleotide sequence ID" value="NZ_CP128986.1"/>
</dbReference>
<dbReference type="EMBL" id="CP128986">
    <property type="protein sequence ID" value="WOC13285.1"/>
    <property type="molecule type" value="Genomic_DNA"/>
</dbReference>
<proteinExistence type="inferred from homology"/>
<accession>A0AA97GVY5</accession>
<dbReference type="Pfam" id="PF02492">
    <property type="entry name" value="cobW"/>
    <property type="match status" value="1"/>
</dbReference>
<dbReference type="InterPro" id="IPR027417">
    <property type="entry name" value="P-loop_NTPase"/>
</dbReference>
<name>A0AA97GVY5_9ACTN</name>
<protein>
    <submittedName>
        <fullName evidence="7">Metal chaperone YciC</fullName>
    </submittedName>
</protein>
<reference evidence="7" key="1">
    <citation type="submission" date="2023-06" db="EMBL/GenBank/DDBJ databases">
        <title>Gordonia sp. nov. and Pseudochrobactrum sp. nov., two species isolated from the burying beetle Nicrophorus vespilloides.</title>
        <authorList>
            <person name="Poehlein A."/>
            <person name="Guzman J."/>
            <person name="Daniel R."/>
            <person name="Vilcinskas A."/>
        </authorList>
    </citation>
    <scope>NUCLEOTIDE SEQUENCE</scope>
    <source>
        <strain evidence="7">MP11Mi</strain>
    </source>
</reference>
<dbReference type="AlphaFoldDB" id="A0AA97GVY5"/>
<keyword evidence="3" id="KW-0143">Chaperone</keyword>
<dbReference type="InterPro" id="IPR051316">
    <property type="entry name" value="Zinc-reg_GTPase_activator"/>
</dbReference>
<dbReference type="GO" id="GO:0000166">
    <property type="term" value="F:nucleotide binding"/>
    <property type="evidence" value="ECO:0007669"/>
    <property type="project" value="UniProtKB-KW"/>
</dbReference>
<evidence type="ECO:0000259" key="6">
    <source>
        <dbReference type="SMART" id="SM00833"/>
    </source>
</evidence>
<evidence type="ECO:0000256" key="2">
    <source>
        <dbReference type="ARBA" id="ARBA00022801"/>
    </source>
</evidence>
<feature type="domain" description="CobW C-terminal" evidence="6">
    <location>
        <begin position="233"/>
        <end position="324"/>
    </location>
</feature>
<dbReference type="InterPro" id="IPR003495">
    <property type="entry name" value="CobW/HypB/UreG_nucleotide-bd"/>
</dbReference>
<dbReference type="InterPro" id="IPR011629">
    <property type="entry name" value="CobW-like_C"/>
</dbReference>